<reference evidence="12" key="1">
    <citation type="submission" date="2016-06" db="EMBL/GenBank/DDBJ databases">
        <title>Draft genome sequence of Desulfoplanes formicivorans strain Pf12B.</title>
        <authorList>
            <person name="Watanabe M."/>
            <person name="Kojima H."/>
            <person name="Fukui M."/>
        </authorList>
    </citation>
    <scope>NUCLEOTIDE SEQUENCE [LARGE SCALE GENOMIC DNA]</scope>
    <source>
        <strain evidence="12">Pf12B</strain>
    </source>
</reference>
<sequence>MQKFGITPKFELKSIIEYYAKWIREGKLPVNSDWNKDLKVTFTVQDPCQLVRKTLGDPIAEDLRFVIKSVVGEENFIDMYPNKSNNFCCGGGGGTQQTEYKAQRAKFGKVKADQIMTTGADYCIAPCHNCHSQIHFLSEYFEGHWHTVHLWTLICLSLGILGPEEREYLGPKLKNVGL</sequence>
<accession>A0A194AH04</accession>
<keyword evidence="3" id="KW-0004">4Fe-4S</keyword>
<keyword evidence="12" id="KW-1185">Reference proteome</keyword>
<evidence type="ECO:0000256" key="3">
    <source>
        <dbReference type="ARBA" id="ARBA00022485"/>
    </source>
</evidence>
<dbReference type="Pfam" id="PF02754">
    <property type="entry name" value="CCG"/>
    <property type="match status" value="1"/>
</dbReference>
<evidence type="ECO:0000256" key="8">
    <source>
        <dbReference type="ARBA" id="ARBA00023014"/>
    </source>
</evidence>
<evidence type="ECO:0000256" key="6">
    <source>
        <dbReference type="ARBA" id="ARBA00023002"/>
    </source>
</evidence>
<name>A0A194AH04_9BACT</name>
<evidence type="ECO:0000259" key="10">
    <source>
        <dbReference type="Pfam" id="PF02754"/>
    </source>
</evidence>
<gene>
    <name evidence="11" type="ORF">DPF_1074</name>
</gene>
<dbReference type="AlphaFoldDB" id="A0A194AH04"/>
<evidence type="ECO:0000256" key="5">
    <source>
        <dbReference type="ARBA" id="ARBA00022982"/>
    </source>
</evidence>
<dbReference type="Proteomes" id="UP000095200">
    <property type="component" value="Unassembled WGS sequence"/>
</dbReference>
<protein>
    <submittedName>
        <fullName evidence="11">CoB--CoM heterodisulfide reductase</fullName>
    </submittedName>
</protein>
<evidence type="ECO:0000313" key="11">
    <source>
        <dbReference type="EMBL" id="GAU08366.1"/>
    </source>
</evidence>
<evidence type="ECO:0000256" key="2">
    <source>
        <dbReference type="ARBA" id="ARBA00022448"/>
    </source>
</evidence>
<evidence type="ECO:0000256" key="1">
    <source>
        <dbReference type="ARBA" id="ARBA00001966"/>
    </source>
</evidence>
<keyword evidence="4" id="KW-0479">Metal-binding</keyword>
<evidence type="ECO:0000256" key="9">
    <source>
        <dbReference type="ARBA" id="ARBA00049220"/>
    </source>
</evidence>
<keyword evidence="6" id="KW-0560">Oxidoreductase</keyword>
<keyword evidence="8" id="KW-0411">Iron-sulfur</keyword>
<dbReference type="GO" id="GO:0051539">
    <property type="term" value="F:4 iron, 4 sulfur cluster binding"/>
    <property type="evidence" value="ECO:0007669"/>
    <property type="project" value="UniProtKB-KW"/>
</dbReference>
<dbReference type="STRING" id="1592317.DPF_1074"/>
<dbReference type="GO" id="GO:0008177">
    <property type="term" value="F:succinate dehydrogenase (quinone) activity"/>
    <property type="evidence" value="ECO:0007669"/>
    <property type="project" value="UniProtKB-EC"/>
</dbReference>
<evidence type="ECO:0000313" key="12">
    <source>
        <dbReference type="Proteomes" id="UP000095200"/>
    </source>
</evidence>
<dbReference type="PANTHER" id="PTHR43551:SF2">
    <property type="entry name" value="FUMARATE REDUCTASE IRON-SULFUR SUBUNIT"/>
    <property type="match status" value="1"/>
</dbReference>
<keyword evidence="5" id="KW-0249">Electron transport</keyword>
<dbReference type="EMBL" id="BDFE01000015">
    <property type="protein sequence ID" value="GAU08366.1"/>
    <property type="molecule type" value="Genomic_DNA"/>
</dbReference>
<comment type="catalytic activity">
    <reaction evidence="9">
        <text>a quinone + succinate = fumarate + a quinol</text>
        <dbReference type="Rhea" id="RHEA:40523"/>
        <dbReference type="ChEBI" id="CHEBI:24646"/>
        <dbReference type="ChEBI" id="CHEBI:29806"/>
        <dbReference type="ChEBI" id="CHEBI:30031"/>
        <dbReference type="ChEBI" id="CHEBI:132124"/>
        <dbReference type="EC" id="1.3.5.1"/>
    </reaction>
</comment>
<keyword evidence="2" id="KW-0813">Transport</keyword>
<evidence type="ECO:0000256" key="7">
    <source>
        <dbReference type="ARBA" id="ARBA00023004"/>
    </source>
</evidence>
<organism evidence="11 12">
    <name type="scientific">Desulfoplanes formicivorans</name>
    <dbReference type="NCBI Taxonomy" id="1592317"/>
    <lineage>
        <taxon>Bacteria</taxon>
        <taxon>Pseudomonadati</taxon>
        <taxon>Thermodesulfobacteriota</taxon>
        <taxon>Desulfovibrionia</taxon>
        <taxon>Desulfovibrionales</taxon>
        <taxon>Desulfoplanaceae</taxon>
        <taxon>Desulfoplanes</taxon>
    </lineage>
</organism>
<evidence type="ECO:0000256" key="4">
    <source>
        <dbReference type="ARBA" id="ARBA00022723"/>
    </source>
</evidence>
<dbReference type="PANTHER" id="PTHR43551">
    <property type="entry name" value="FUMARATE REDUCTASE IRON-SULFUR SUBUNIT"/>
    <property type="match status" value="1"/>
</dbReference>
<proteinExistence type="predicted"/>
<feature type="domain" description="Cysteine-rich" evidence="10">
    <location>
        <begin position="43"/>
        <end position="134"/>
    </location>
</feature>
<dbReference type="GO" id="GO:0046872">
    <property type="term" value="F:metal ion binding"/>
    <property type="evidence" value="ECO:0007669"/>
    <property type="project" value="UniProtKB-KW"/>
</dbReference>
<keyword evidence="7" id="KW-0408">Iron</keyword>
<dbReference type="InterPro" id="IPR004017">
    <property type="entry name" value="Cys_rich_dom"/>
</dbReference>
<comment type="cofactor">
    <cofactor evidence="1">
        <name>[4Fe-4S] cluster</name>
        <dbReference type="ChEBI" id="CHEBI:49883"/>
    </cofactor>
</comment>
<comment type="caution">
    <text evidence="11">The sequence shown here is derived from an EMBL/GenBank/DDBJ whole genome shotgun (WGS) entry which is preliminary data.</text>
</comment>